<dbReference type="WBParaSite" id="SSLN_0001025601-mRNA-1">
    <property type="protein sequence ID" value="SSLN_0001025601-mRNA-1"/>
    <property type="gene ID" value="SSLN_0001025601"/>
</dbReference>
<name>A0A183T092_SCHSO</name>
<keyword evidence="3" id="KW-1185">Reference proteome</keyword>
<dbReference type="Proteomes" id="UP000275846">
    <property type="component" value="Unassembled WGS sequence"/>
</dbReference>
<evidence type="ECO:0000313" key="2">
    <source>
        <dbReference type="EMBL" id="VDL96275.1"/>
    </source>
</evidence>
<dbReference type="AlphaFoldDB" id="A0A183T092"/>
<feature type="compositionally biased region" description="Polar residues" evidence="1">
    <location>
        <begin position="243"/>
        <end position="252"/>
    </location>
</feature>
<feature type="region of interest" description="Disordered" evidence="1">
    <location>
        <begin position="31"/>
        <end position="59"/>
    </location>
</feature>
<feature type="compositionally biased region" description="Basic and acidic residues" evidence="1">
    <location>
        <begin position="177"/>
        <end position="189"/>
    </location>
</feature>
<dbReference type="EMBL" id="UYSU01035520">
    <property type="protein sequence ID" value="VDL96275.1"/>
    <property type="molecule type" value="Genomic_DNA"/>
</dbReference>
<accession>A0A183T092</accession>
<gene>
    <name evidence="2" type="ORF">SSLN_LOCUS9890</name>
</gene>
<organism evidence="4">
    <name type="scientific">Schistocephalus solidus</name>
    <name type="common">Tapeworm</name>
    <dbReference type="NCBI Taxonomy" id="70667"/>
    <lineage>
        <taxon>Eukaryota</taxon>
        <taxon>Metazoa</taxon>
        <taxon>Spiralia</taxon>
        <taxon>Lophotrochozoa</taxon>
        <taxon>Platyhelminthes</taxon>
        <taxon>Cestoda</taxon>
        <taxon>Eucestoda</taxon>
        <taxon>Diphyllobothriidea</taxon>
        <taxon>Diphyllobothriidae</taxon>
        <taxon>Schistocephalus</taxon>
    </lineage>
</organism>
<feature type="compositionally biased region" description="Acidic residues" evidence="1">
    <location>
        <begin position="89"/>
        <end position="102"/>
    </location>
</feature>
<reference evidence="2 3" key="2">
    <citation type="submission" date="2018-11" db="EMBL/GenBank/DDBJ databases">
        <authorList>
            <consortium name="Pathogen Informatics"/>
        </authorList>
    </citation>
    <scope>NUCLEOTIDE SEQUENCE [LARGE SCALE GENOMIC DNA]</scope>
    <source>
        <strain evidence="2 3">NST_G2</strain>
    </source>
</reference>
<evidence type="ECO:0000256" key="1">
    <source>
        <dbReference type="SAM" id="MobiDB-lite"/>
    </source>
</evidence>
<protein>
    <submittedName>
        <fullName evidence="4">CDCA2</fullName>
    </submittedName>
</protein>
<dbReference type="OrthoDB" id="6270986at2759"/>
<evidence type="ECO:0000313" key="3">
    <source>
        <dbReference type="Proteomes" id="UP000275846"/>
    </source>
</evidence>
<evidence type="ECO:0000313" key="4">
    <source>
        <dbReference type="WBParaSite" id="SSLN_0001025601-mRNA-1"/>
    </source>
</evidence>
<feature type="region of interest" description="Disordered" evidence="1">
    <location>
        <begin position="235"/>
        <end position="258"/>
    </location>
</feature>
<reference evidence="4" key="1">
    <citation type="submission" date="2016-06" db="UniProtKB">
        <authorList>
            <consortium name="WormBaseParasite"/>
        </authorList>
    </citation>
    <scope>IDENTIFICATION</scope>
</reference>
<sequence>MEQRLRNVQILAFSNGPPKLKIPPWSKAEVFEEDSSSEADFSKDPLLEDESSAGFERSRFSHSCERCTPRKTAKDSAREFLAEIQTLDDLDPISEEECEDESFPTAPVLGDLRPPASLVTRQSSMDSDDSGCHVGTGLTGSVLSRVNGPTKPAKLTEKSITPRLGPLNPLKHSHTGRKVETRLGPKKADALVNHSKSGAGDVHEEAQKRIPLAAERQLPTIGTSVQRLRRLVMDSRFTDSRTTKASKLTPAQSVAKRE</sequence>
<feature type="region of interest" description="Disordered" evidence="1">
    <location>
        <begin position="89"/>
        <end position="205"/>
    </location>
</feature>
<proteinExistence type="predicted"/>